<evidence type="ECO:0000313" key="2">
    <source>
        <dbReference type="Proteomes" id="UP000031668"/>
    </source>
</evidence>
<evidence type="ECO:0000313" key="1">
    <source>
        <dbReference type="EMBL" id="KII74325.1"/>
    </source>
</evidence>
<sequence>MVMLYQQHNDKKEQQTLTESFFVVSYNIAKHSKSFCDEEFVTNYMLDVVDQVSPELRKMFEVSLSRRTVAHCIETIDYAINSPLKRRVPQLEIFFQGSNESTDIDDSAEWLIFLKGISENVETTEEFLSMKDTIPEKKITSVITDGSTSLIGKKLAD</sequence>
<dbReference type="EMBL" id="JWZT01000451">
    <property type="protein sequence ID" value="KII74325.1"/>
    <property type="molecule type" value="Genomic_DNA"/>
</dbReference>
<reference evidence="1 2" key="1">
    <citation type="journal article" date="2014" name="Genome Biol. Evol.">
        <title>The genome of the myxosporean Thelohanellus kitauei shows adaptations to nutrient acquisition within its fish host.</title>
        <authorList>
            <person name="Yang Y."/>
            <person name="Xiong J."/>
            <person name="Zhou Z."/>
            <person name="Huo F."/>
            <person name="Miao W."/>
            <person name="Ran C."/>
            <person name="Liu Y."/>
            <person name="Zhang J."/>
            <person name="Feng J."/>
            <person name="Wang M."/>
            <person name="Wang M."/>
            <person name="Wang L."/>
            <person name="Yao B."/>
        </authorList>
    </citation>
    <scope>NUCLEOTIDE SEQUENCE [LARGE SCALE GENOMIC DNA]</scope>
    <source>
        <strain evidence="1">Wuqing</strain>
    </source>
</reference>
<dbReference type="PANTHER" id="PTHR45913:SF9">
    <property type="entry name" value="GENERAL TRANSCRIPTION FACTOR II-I REPEAT DOMAIN-CONTAINING PROTEIN 2-LIKE-RELATED"/>
    <property type="match status" value="1"/>
</dbReference>
<dbReference type="AlphaFoldDB" id="A0A0C2NDE0"/>
<name>A0A0C2NDE0_THEKT</name>
<protein>
    <submittedName>
        <fullName evidence="1">Uncharacterized protein</fullName>
    </submittedName>
</protein>
<dbReference type="Proteomes" id="UP000031668">
    <property type="component" value="Unassembled WGS sequence"/>
</dbReference>
<dbReference type="PANTHER" id="PTHR45913">
    <property type="entry name" value="EPM2A-INTERACTING PROTEIN 1"/>
    <property type="match status" value="1"/>
</dbReference>
<proteinExistence type="predicted"/>
<organism evidence="1 2">
    <name type="scientific">Thelohanellus kitauei</name>
    <name type="common">Myxosporean</name>
    <dbReference type="NCBI Taxonomy" id="669202"/>
    <lineage>
        <taxon>Eukaryota</taxon>
        <taxon>Metazoa</taxon>
        <taxon>Cnidaria</taxon>
        <taxon>Myxozoa</taxon>
        <taxon>Myxosporea</taxon>
        <taxon>Bivalvulida</taxon>
        <taxon>Platysporina</taxon>
        <taxon>Myxobolidae</taxon>
        <taxon>Thelohanellus</taxon>
    </lineage>
</organism>
<comment type="caution">
    <text evidence="1">The sequence shown here is derived from an EMBL/GenBank/DDBJ whole genome shotgun (WGS) entry which is preliminary data.</text>
</comment>
<keyword evidence="2" id="KW-1185">Reference proteome</keyword>
<accession>A0A0C2NDE0</accession>
<dbReference type="OrthoDB" id="1101576at2759"/>
<gene>
    <name evidence="1" type="ORF">RF11_03410</name>
</gene>